<reference evidence="2 3" key="1">
    <citation type="submission" date="2018-06" db="EMBL/GenBank/DDBJ databases">
        <authorList>
            <consortium name="Pathogen Informatics"/>
            <person name="Doyle S."/>
        </authorList>
    </citation>
    <scope>NUCLEOTIDE SEQUENCE [LARGE SCALE GENOMIC DNA]</scope>
    <source>
        <strain evidence="2 3">NCTC1542</strain>
    </source>
</reference>
<evidence type="ECO:0000256" key="1">
    <source>
        <dbReference type="SAM" id="Phobius"/>
    </source>
</evidence>
<keyword evidence="1" id="KW-0472">Membrane</keyword>
<dbReference type="Proteomes" id="UP000255389">
    <property type="component" value="Unassembled WGS sequence"/>
</dbReference>
<dbReference type="EMBL" id="UGQY01000006">
    <property type="protein sequence ID" value="SUA31493.1"/>
    <property type="molecule type" value="Genomic_DNA"/>
</dbReference>
<protein>
    <submittedName>
        <fullName evidence="2">Uncharacterized protein</fullName>
    </submittedName>
</protein>
<accession>A0A378WF47</accession>
<keyword evidence="1" id="KW-1133">Transmembrane helix</keyword>
<keyword evidence="1" id="KW-0812">Transmembrane</keyword>
<gene>
    <name evidence="2" type="ORF">NCTC1542_06848</name>
</gene>
<evidence type="ECO:0000313" key="2">
    <source>
        <dbReference type="EMBL" id="SUA31493.1"/>
    </source>
</evidence>
<evidence type="ECO:0000313" key="3">
    <source>
        <dbReference type="Proteomes" id="UP000255389"/>
    </source>
</evidence>
<name>A0A378WF47_MYCFO</name>
<sequence>MSSSEGGFYGLREWWSLTSRGGRVFVIGVLVVIGALVVWALVPSAEEKQIDDCAKRMAAYSYNDNETREETLQDSRNFCGTMWELSQ</sequence>
<organism evidence="2 3">
    <name type="scientific">Mycolicibacterium fortuitum</name>
    <name type="common">Mycobacterium fortuitum</name>
    <dbReference type="NCBI Taxonomy" id="1766"/>
    <lineage>
        <taxon>Bacteria</taxon>
        <taxon>Bacillati</taxon>
        <taxon>Actinomycetota</taxon>
        <taxon>Actinomycetes</taxon>
        <taxon>Mycobacteriales</taxon>
        <taxon>Mycobacteriaceae</taxon>
        <taxon>Mycolicibacterium</taxon>
    </lineage>
</organism>
<dbReference type="AlphaFoldDB" id="A0A378WF47"/>
<proteinExistence type="predicted"/>
<feature type="transmembrane region" description="Helical" evidence="1">
    <location>
        <begin position="24"/>
        <end position="42"/>
    </location>
</feature>